<reference evidence="2 3" key="1">
    <citation type="submission" date="2014-12" db="EMBL/GenBank/DDBJ databases">
        <title>Draft genome sequences of 29 type strains of Enterococci.</title>
        <authorList>
            <person name="Zhong Z."/>
            <person name="Sun Z."/>
            <person name="Liu W."/>
            <person name="Zhang W."/>
            <person name="Zhang H."/>
        </authorList>
    </citation>
    <scope>NUCLEOTIDE SEQUENCE [LARGE SCALE GENOMIC DNA]</scope>
    <source>
        <strain evidence="2 3">DSM 22802</strain>
    </source>
</reference>
<feature type="transmembrane region" description="Helical" evidence="1">
    <location>
        <begin position="6"/>
        <end position="27"/>
    </location>
</feature>
<protein>
    <submittedName>
        <fullName evidence="2">Uncharacterized protein</fullName>
    </submittedName>
</protein>
<dbReference type="Proteomes" id="UP000183700">
    <property type="component" value="Unassembled WGS sequence"/>
</dbReference>
<keyword evidence="1" id="KW-0472">Membrane</keyword>
<dbReference type="AlphaFoldDB" id="A0A1L8SY10"/>
<keyword evidence="3" id="KW-1185">Reference proteome</keyword>
<keyword evidence="1" id="KW-1133">Transmembrane helix</keyword>
<evidence type="ECO:0000313" key="2">
    <source>
        <dbReference type="EMBL" id="OJG36896.1"/>
    </source>
</evidence>
<name>A0A1L8SY10_9ENTE</name>
<accession>A0A1L8SY10</accession>
<comment type="caution">
    <text evidence="2">The sequence shown here is derived from an EMBL/GenBank/DDBJ whole genome shotgun (WGS) entry which is preliminary data.</text>
</comment>
<evidence type="ECO:0000256" key="1">
    <source>
        <dbReference type="SAM" id="Phobius"/>
    </source>
</evidence>
<gene>
    <name evidence="2" type="ORF">RV00_GL001341</name>
</gene>
<dbReference type="STRING" id="319970.RV00_GL001341"/>
<dbReference type="RefSeq" id="WP_169818926.1">
    <property type="nucleotide sequence ID" value="NZ_CAURXW010000032.1"/>
</dbReference>
<dbReference type="EMBL" id="JXKM01000002">
    <property type="protein sequence ID" value="OJG36896.1"/>
    <property type="molecule type" value="Genomic_DNA"/>
</dbReference>
<proteinExistence type="predicted"/>
<evidence type="ECO:0000313" key="3">
    <source>
        <dbReference type="Proteomes" id="UP000183700"/>
    </source>
</evidence>
<keyword evidence="1" id="KW-0812">Transmembrane</keyword>
<organism evidence="2 3">
    <name type="scientific">Enterococcus devriesei</name>
    <dbReference type="NCBI Taxonomy" id="319970"/>
    <lineage>
        <taxon>Bacteria</taxon>
        <taxon>Bacillati</taxon>
        <taxon>Bacillota</taxon>
        <taxon>Bacilli</taxon>
        <taxon>Lactobacillales</taxon>
        <taxon>Enterococcaceae</taxon>
        <taxon>Enterococcus</taxon>
    </lineage>
</organism>
<sequence length="51" mass="6100">MDIVWNILAVLSILFLILWIFLARIHYQKSTIDSSMKRIFHAMLMAFLDIF</sequence>